<dbReference type="GO" id="GO:0004165">
    <property type="term" value="F:delta(3)-delta(2)-enoyl-CoA isomerase activity"/>
    <property type="evidence" value="ECO:0007669"/>
    <property type="project" value="TreeGrafter"/>
</dbReference>
<sequence>MAQYLYTVPIPPLGNHPGGSIIVTEPRPAVYLLTLTSPPDNRLTTPVCRALLTALDLVECGGHPPGVLITTSGIPKFYSNGLDLEHATQTEGFWALFYSVWARLLTFPMPTVALINGHAYAGGLMLAMAHDYRLAPWPRGFLCLNELLFGAPLKPAMASLFRAKLSPQALRAVALEARRLTGQDAVDIGLADAPAAGLEHALAFVDERGLRDKAAKGVYGTIRAELYKGLLAELAADGLDAEERRFDEDQRRAGERREFGRVAVEQWRAERPSKL</sequence>
<protein>
    <submittedName>
        <fullName evidence="1">Enoyl-CoA delta isomerase 1</fullName>
    </submittedName>
</protein>
<organism evidence="1 2">
    <name type="scientific">Escovopsis weberi</name>
    <dbReference type="NCBI Taxonomy" id="150374"/>
    <lineage>
        <taxon>Eukaryota</taxon>
        <taxon>Fungi</taxon>
        <taxon>Dikarya</taxon>
        <taxon>Ascomycota</taxon>
        <taxon>Pezizomycotina</taxon>
        <taxon>Sordariomycetes</taxon>
        <taxon>Hypocreomycetidae</taxon>
        <taxon>Hypocreales</taxon>
        <taxon>Hypocreaceae</taxon>
        <taxon>Escovopsis</taxon>
    </lineage>
</organism>
<dbReference type="InterPro" id="IPR001753">
    <property type="entry name" value="Enoyl-CoA_hydra/iso"/>
</dbReference>
<dbReference type="PANTHER" id="PTHR11941">
    <property type="entry name" value="ENOYL-COA HYDRATASE-RELATED"/>
    <property type="match status" value="1"/>
</dbReference>
<dbReference type="STRING" id="150374.A0A0M9VSG4"/>
<reference evidence="1 2" key="1">
    <citation type="submission" date="2015-07" db="EMBL/GenBank/DDBJ databases">
        <title>The genome of the fungus Escovopsis weberi, a specialized disease agent of ant agriculture.</title>
        <authorList>
            <person name="de Man T.J."/>
            <person name="Stajich J.E."/>
            <person name="Kubicek C.P."/>
            <person name="Chenthamara K."/>
            <person name="Atanasova L."/>
            <person name="Druzhinina I.S."/>
            <person name="Birnbaum S."/>
            <person name="Barribeau S.M."/>
            <person name="Teiling C."/>
            <person name="Suen G."/>
            <person name="Currie C."/>
            <person name="Gerardo N.M."/>
        </authorList>
    </citation>
    <scope>NUCLEOTIDE SEQUENCE [LARGE SCALE GENOMIC DNA]</scope>
</reference>
<proteinExistence type="predicted"/>
<dbReference type="GO" id="GO:0006635">
    <property type="term" value="P:fatty acid beta-oxidation"/>
    <property type="evidence" value="ECO:0007669"/>
    <property type="project" value="TreeGrafter"/>
</dbReference>
<dbReference type="SUPFAM" id="SSF52096">
    <property type="entry name" value="ClpP/crotonase"/>
    <property type="match status" value="1"/>
</dbReference>
<keyword evidence="2" id="KW-1185">Reference proteome</keyword>
<comment type="caution">
    <text evidence="1">The sequence shown here is derived from an EMBL/GenBank/DDBJ whole genome shotgun (WGS) entry which is preliminary data.</text>
</comment>
<dbReference type="InterPro" id="IPR029045">
    <property type="entry name" value="ClpP/crotonase-like_dom_sf"/>
</dbReference>
<dbReference type="EMBL" id="LGSR01000022">
    <property type="protein sequence ID" value="KOS17659.1"/>
    <property type="molecule type" value="Genomic_DNA"/>
</dbReference>
<dbReference type="GO" id="GO:0005777">
    <property type="term" value="C:peroxisome"/>
    <property type="evidence" value="ECO:0007669"/>
    <property type="project" value="TreeGrafter"/>
</dbReference>
<evidence type="ECO:0000313" key="2">
    <source>
        <dbReference type="Proteomes" id="UP000053831"/>
    </source>
</evidence>
<dbReference type="PANTHER" id="PTHR11941:SF75">
    <property type="entry name" value="ENOYL-COA HYDRATASE_ISOMERASE FAMILY PROTEIN"/>
    <property type="match status" value="1"/>
</dbReference>
<dbReference type="Gene3D" id="3.90.226.10">
    <property type="entry name" value="2-enoyl-CoA Hydratase, Chain A, domain 1"/>
    <property type="match status" value="1"/>
</dbReference>
<evidence type="ECO:0000313" key="1">
    <source>
        <dbReference type="EMBL" id="KOS17659.1"/>
    </source>
</evidence>
<gene>
    <name evidence="1" type="ORF">ESCO_003302</name>
</gene>
<accession>A0A0M9VSG4</accession>
<dbReference type="OrthoDB" id="1696280at2759"/>
<dbReference type="Proteomes" id="UP000053831">
    <property type="component" value="Unassembled WGS sequence"/>
</dbReference>
<dbReference type="AlphaFoldDB" id="A0A0M9VSG4"/>
<dbReference type="CDD" id="cd06558">
    <property type="entry name" value="crotonase-like"/>
    <property type="match status" value="1"/>
</dbReference>
<dbReference type="Pfam" id="PF00378">
    <property type="entry name" value="ECH_1"/>
    <property type="match status" value="1"/>
</dbReference>
<name>A0A0M9VSG4_ESCWE</name>
<keyword evidence="1" id="KW-0413">Isomerase</keyword>